<organism evidence="5 6">
    <name type="scientific">Paenibacillus beijingensis</name>
    <dbReference type="NCBI Taxonomy" id="1126833"/>
    <lineage>
        <taxon>Bacteria</taxon>
        <taxon>Bacillati</taxon>
        <taxon>Bacillota</taxon>
        <taxon>Bacilli</taxon>
        <taxon>Bacillales</taxon>
        <taxon>Paenibacillaceae</taxon>
        <taxon>Paenibacillus</taxon>
    </lineage>
</organism>
<reference evidence="6" key="2">
    <citation type="submission" date="2015-03" db="EMBL/GenBank/DDBJ databases">
        <title>Genome sequence of Paenibacillus beijingensis strain DSM 24997T.</title>
        <authorList>
            <person name="Kwak Y."/>
            <person name="Shin J.-H."/>
        </authorList>
    </citation>
    <scope>NUCLEOTIDE SEQUENCE [LARGE SCALE GENOMIC DNA]</scope>
    <source>
        <strain evidence="6">DSM 24997</strain>
    </source>
</reference>
<evidence type="ECO:0000313" key="6">
    <source>
        <dbReference type="Proteomes" id="UP000032633"/>
    </source>
</evidence>
<sequence length="896" mass="93461">MLITALGTALLVQPLFAMAPALPGAAAVLSPVKTASAADAPATAQLTVVDQEMVTSGAQRIDYLWASTRGGKPVQANVHVIKVDLTNPYVKLNAMNGTPGVVTDRSSVMNMAQNSGAVAGVNADFFQTSSSDGSPMGAEITDGKLLTSPMQLSGMYMFGVTNDKTAVIDRYTFNGQVTAQDGAAFPLAGINQSSYTPESEGGTKSSMQSHVNAMYMYTSAWTDASRPADASYATPTEVLVRSGVVEQISEGAALPMTPPADGYILRTHGKAAQFIREHVAVGQTLQASYALQSATSGQSVDPASFAMMVGGHTILVSDGQPSSFSRSTASISGSTPRSRTAVGYAKEGKTVYVVTTEDSGTSGGMTLPELQKALVSLGVWKAVNLDGGGSTTMVDRPLGETSLVLSHPTDFGTTQRLVTNGLGVYSTAPKGDIKGIKASGSGTLFIGQPVTYTLKAYDTYYNPLDASGLTPSWSADKPLGSFSGNTFVPVKGGSANITVKSGTASDTMAVNVIGADQIAQMSISSNAAELSAGAEIFPVVTVTLKDGQKYTLPYESVKWEFNGFTAARSGDKLIIGSVNPGAEAGYAIARYDGYSALLTLTQGSSSTPVETFENPSSAITFASTAGVNGSVSVASGLDTNASQALNLTYDFNSGTTDTRAAYAVFDGGGSIAGTPTSISMDVYGDNSLNWVRAELTDAAGSKHLITLAKQVDWSGWKNVTADIEDPGKAIVFPVKLSRLYVASLKEGFDERSPQGSIAFDNISVQLPAAVEAPVTETIVMRLGSRKALVGARTLPLDTAPYMKDGTTYLPLRFVSDSIGGSIMFENASKRVSVLRAGKLVEMTIGSKDVINNGTRLEAQRAPIVQGGRTLVPIRLVAEQLGLKVTWDQTTKKITIQ</sequence>
<dbReference type="InterPro" id="IPR036582">
    <property type="entry name" value="Mao_N_sf"/>
</dbReference>
<dbReference type="Gene3D" id="3.30.457.10">
    <property type="entry name" value="Copper amine oxidase-like, N-terminal domain"/>
    <property type="match status" value="2"/>
</dbReference>
<keyword evidence="6" id="KW-1185">Reference proteome</keyword>
<proteinExistence type="predicted"/>
<protein>
    <submittedName>
        <fullName evidence="5">Copper amine oxidase</fullName>
    </submittedName>
</protein>
<dbReference type="Pfam" id="PF07833">
    <property type="entry name" value="Cu_amine_oxidN1"/>
    <property type="match status" value="1"/>
</dbReference>
<dbReference type="KEGG" id="pbj:VN24_07990"/>
<feature type="domain" description="Phosphodiester glycosidase" evidence="4">
    <location>
        <begin position="238"/>
        <end position="425"/>
    </location>
</feature>
<evidence type="ECO:0000259" key="3">
    <source>
        <dbReference type="Pfam" id="PF07833"/>
    </source>
</evidence>
<evidence type="ECO:0000259" key="4">
    <source>
        <dbReference type="Pfam" id="PF09992"/>
    </source>
</evidence>
<dbReference type="InterPro" id="IPR012854">
    <property type="entry name" value="Cu_amine_oxidase-like_N"/>
</dbReference>
<reference evidence="5 6" key="1">
    <citation type="journal article" date="2015" name="J. Biotechnol.">
        <title>Complete genome sequence of Paenibacillus beijingensis 7188(T) (=DSM 24997(T)), a novel rhizobacterium from jujube garden soil.</title>
        <authorList>
            <person name="Kwak Y."/>
            <person name="Shin J.H."/>
        </authorList>
    </citation>
    <scope>NUCLEOTIDE SEQUENCE [LARGE SCALE GENOMIC DNA]</scope>
    <source>
        <strain evidence="5 6">DSM 24997</strain>
    </source>
</reference>
<dbReference type="PANTHER" id="PTHR40446">
    <property type="entry name" value="N-ACETYLGLUCOSAMINE-1-PHOSPHODIESTER ALPHA-N-ACETYLGLUCOSAMINIDASE"/>
    <property type="match status" value="1"/>
</dbReference>
<evidence type="ECO:0000256" key="1">
    <source>
        <dbReference type="SAM" id="MobiDB-lite"/>
    </source>
</evidence>
<dbReference type="PANTHER" id="PTHR40446:SF2">
    <property type="entry name" value="N-ACETYLGLUCOSAMINE-1-PHOSPHODIESTER ALPHA-N-ACETYLGLUCOSAMINIDASE"/>
    <property type="match status" value="1"/>
</dbReference>
<dbReference type="EMBL" id="CP011058">
    <property type="protein sequence ID" value="AJY77600.1"/>
    <property type="molecule type" value="Genomic_DNA"/>
</dbReference>
<evidence type="ECO:0000313" key="5">
    <source>
        <dbReference type="EMBL" id="AJY77600.1"/>
    </source>
</evidence>
<name>A0A0D5NQW6_9BACL</name>
<dbReference type="PATRIC" id="fig|1126833.4.peg.1757"/>
<dbReference type="Pfam" id="PF09992">
    <property type="entry name" value="NAGPA"/>
    <property type="match status" value="1"/>
</dbReference>
<gene>
    <name evidence="5" type="ORF">VN24_07990</name>
</gene>
<feature type="region of interest" description="Disordered" evidence="1">
    <location>
        <begin position="320"/>
        <end position="339"/>
    </location>
</feature>
<dbReference type="STRING" id="1126833.VN24_07990"/>
<dbReference type="SUPFAM" id="SSF55383">
    <property type="entry name" value="Copper amine oxidase, domain N"/>
    <property type="match status" value="2"/>
</dbReference>
<feature type="compositionally biased region" description="Polar residues" evidence="1">
    <location>
        <begin position="320"/>
        <end position="338"/>
    </location>
</feature>
<dbReference type="HOGENOM" id="CLU_010728_1_0_9"/>
<feature type="signal peptide" evidence="2">
    <location>
        <begin position="1"/>
        <end position="19"/>
    </location>
</feature>
<dbReference type="Proteomes" id="UP000032633">
    <property type="component" value="Chromosome"/>
</dbReference>
<keyword evidence="2" id="KW-0732">Signal</keyword>
<evidence type="ECO:0000256" key="2">
    <source>
        <dbReference type="SAM" id="SignalP"/>
    </source>
</evidence>
<feature type="chain" id="PRO_5038551472" evidence="2">
    <location>
        <begin position="20"/>
        <end position="896"/>
    </location>
</feature>
<accession>A0A0D5NQW6</accession>
<dbReference type="AlphaFoldDB" id="A0A0D5NQW6"/>
<feature type="domain" description="Copper amine oxidase-like N-terminal" evidence="3">
    <location>
        <begin position="792"/>
        <end position="895"/>
    </location>
</feature>
<dbReference type="InterPro" id="IPR018711">
    <property type="entry name" value="NAGPA"/>
</dbReference>